<dbReference type="AlphaFoldDB" id="A0ABC9U5M9"/>
<gene>
    <name evidence="2" type="ORF">L402_04648</name>
</gene>
<evidence type="ECO:0000313" key="2">
    <source>
        <dbReference type="EMBL" id="ESM27802.1"/>
    </source>
</evidence>
<protein>
    <submittedName>
        <fullName evidence="2">Uncharacterized protein</fullName>
    </submittedName>
</protein>
<keyword evidence="1" id="KW-0472">Membrane</keyword>
<reference evidence="3" key="1">
    <citation type="submission" date="2013-09" db="EMBL/GenBank/DDBJ databases">
        <title>The Genome Sequence of Enterobacter cloacae BWH 31.</title>
        <authorList>
            <consortium name="The Broad Institute Genomics Platform"/>
            <consortium name="The Broad Institute Genome Sequencing Center for Infectious Disease"/>
            <person name="Murphy C."/>
            <person name="Cosimi L."/>
            <person name="Cerqueira G."/>
            <person name="Feldgarden M."/>
            <person name="Hung D."/>
            <person name="Onderdonk A.B."/>
            <person name="Ferraro M.J."/>
            <person name="Hooper D."/>
            <person name="Dekker J."/>
            <person name="O'Brien T."/>
            <person name="Huang S."/>
            <person name="Quan V."/>
            <person name="Ernst C."/>
            <person name="Delaney M."/>
            <person name="DuBois A."/>
            <person name="Young S.K."/>
            <person name="Zeng Q."/>
            <person name="Gargeya S."/>
            <person name="Fitzgerald M."/>
            <person name="Abouelleil A."/>
            <person name="Alvarado L."/>
            <person name="Berlin A.M."/>
            <person name="Chapman S.B."/>
            <person name="Gainer-Dewar J."/>
            <person name="Goldberg J."/>
            <person name="Gnerre S."/>
            <person name="Griggs A."/>
            <person name="Gujja S."/>
            <person name="Hansen M."/>
            <person name="Howarth C."/>
            <person name="Imamovic A."/>
            <person name="Ireland A."/>
            <person name="Larimer J."/>
            <person name="McCowan C."/>
            <person name="Murphy C."/>
            <person name="Pearson M."/>
            <person name="Poon T.W."/>
            <person name="Priest M."/>
            <person name="Roberts A."/>
            <person name="Saif S."/>
            <person name="Shea T."/>
            <person name="Sykes S."/>
            <person name="Wortman J."/>
            <person name="Nusbaum C."/>
            <person name="Birren B."/>
        </authorList>
    </citation>
    <scope>NUCLEOTIDE SEQUENCE [LARGE SCALE GENOMIC DNA]</scope>
    <source>
        <strain evidence="3">BWH 31</strain>
    </source>
</reference>
<evidence type="ECO:0000256" key="1">
    <source>
        <dbReference type="SAM" id="Phobius"/>
    </source>
</evidence>
<organism evidence="2 3">
    <name type="scientific">Enterobacter asburiae</name>
    <dbReference type="NCBI Taxonomy" id="61645"/>
    <lineage>
        <taxon>Bacteria</taxon>
        <taxon>Pseudomonadati</taxon>
        <taxon>Pseudomonadota</taxon>
        <taxon>Gammaproteobacteria</taxon>
        <taxon>Enterobacterales</taxon>
        <taxon>Enterobacteriaceae</taxon>
        <taxon>Enterobacter</taxon>
        <taxon>Enterobacter cloacae complex</taxon>
    </lineage>
</organism>
<dbReference type="EMBL" id="AYIP01000016">
    <property type="protein sequence ID" value="ESM27802.1"/>
    <property type="molecule type" value="Genomic_DNA"/>
</dbReference>
<dbReference type="Proteomes" id="UP000017391">
    <property type="component" value="Unassembled WGS sequence"/>
</dbReference>
<comment type="caution">
    <text evidence="2">The sequence shown here is derived from an EMBL/GenBank/DDBJ whole genome shotgun (WGS) entry which is preliminary data.</text>
</comment>
<sequence length="38" mass="4357">MIPDSVLAAIFPHCHILVIIFMIKMNQLRDYAADLPVF</sequence>
<feature type="transmembrane region" description="Helical" evidence="1">
    <location>
        <begin position="6"/>
        <end position="23"/>
    </location>
</feature>
<keyword evidence="1" id="KW-0812">Transmembrane</keyword>
<evidence type="ECO:0000313" key="3">
    <source>
        <dbReference type="Proteomes" id="UP000017391"/>
    </source>
</evidence>
<keyword evidence="1" id="KW-1133">Transmembrane helix</keyword>
<name>A0ABC9U5M9_ENTAS</name>
<proteinExistence type="predicted"/>
<accession>A0ABC9U5M9</accession>